<dbReference type="InterPro" id="IPR055222">
    <property type="entry name" value="PRISE-like_Rossmann-fold"/>
</dbReference>
<dbReference type="EMBL" id="CAKXZT010000163">
    <property type="protein sequence ID" value="CAH2408094.1"/>
    <property type="molecule type" value="Genomic_DNA"/>
</dbReference>
<dbReference type="Pfam" id="PF22917">
    <property type="entry name" value="PRISE"/>
    <property type="match status" value="1"/>
</dbReference>
<gene>
    <name evidence="2" type="ORF">MES5069_650046</name>
</gene>
<protein>
    <submittedName>
        <fullName evidence="2">NAD-dependent dehydratase</fullName>
    </submittedName>
</protein>
<proteinExistence type="predicted"/>
<dbReference type="PANTHER" id="PTHR32487">
    <property type="entry name" value="3-OXO-DELTA(4,5)-STEROID 5-BETA-REDUCTASE"/>
    <property type="match status" value="1"/>
</dbReference>
<sequence>MYKKRALIVGVTGIVGLNVAEHLAEQGGWEINGISRRPPLGTSYVNAITLDILDREKTLQSLAHLEPTHIFYCTWTRGADEDENIRLNGAMLGNVLEAFRGKSCVEHVAVVTGTKHYLGPFEHYAKSTPVTPFREDQPRLPHKNFYYALEDIVMAAAAERAFTWSVHRSHTIIGYALGNLMNIGATLATHASICKATVQPFFFPGHPAAYHGLNDITDARLLARQIVWASTEPNAANEAYNAANGDVFRWSRLWKVIAGYFGIEAAPYPERQVKLEDQMKDLGPAWDGLVAQHGLQPNKLGMLASPWHTDLDLGRPMECVNSMEKSRRFGFLDYQDTDRSFIDVFDRLRRERVIP</sequence>
<dbReference type="PANTHER" id="PTHR32487:SF0">
    <property type="entry name" value="3-OXO-DELTA(4,5)-STEROID 5-BETA-REDUCTASE"/>
    <property type="match status" value="1"/>
</dbReference>
<keyword evidence="3" id="KW-1185">Reference proteome</keyword>
<dbReference type="SUPFAM" id="SSF51735">
    <property type="entry name" value="NAD(P)-binding Rossmann-fold domains"/>
    <property type="match status" value="1"/>
</dbReference>
<evidence type="ECO:0000259" key="1">
    <source>
        <dbReference type="Pfam" id="PF22917"/>
    </source>
</evidence>
<reference evidence="2 3" key="1">
    <citation type="submission" date="2022-03" db="EMBL/GenBank/DDBJ databases">
        <authorList>
            <person name="Brunel B."/>
        </authorList>
    </citation>
    <scope>NUCLEOTIDE SEQUENCE [LARGE SCALE GENOMIC DNA]</scope>
    <source>
        <strain evidence="2">STM5069sample</strain>
    </source>
</reference>
<feature type="domain" description="PRISE-like Rossmann-fold" evidence="1">
    <location>
        <begin position="68"/>
        <end position="355"/>
    </location>
</feature>
<dbReference type="Gene3D" id="3.40.50.720">
    <property type="entry name" value="NAD(P)-binding Rossmann-like Domain"/>
    <property type="match status" value="1"/>
</dbReference>
<evidence type="ECO:0000313" key="3">
    <source>
        <dbReference type="Proteomes" id="UP001153050"/>
    </source>
</evidence>
<name>A0ABM9EGW3_9HYPH</name>
<dbReference type="RefSeq" id="WP_254021527.1">
    <property type="nucleotide sequence ID" value="NZ_CAKXZT010000163.1"/>
</dbReference>
<dbReference type="InterPro" id="IPR036291">
    <property type="entry name" value="NAD(P)-bd_dom_sf"/>
</dbReference>
<organism evidence="2 3">
    <name type="scientific">Mesorhizobium escarrei</name>
    <dbReference type="NCBI Taxonomy" id="666018"/>
    <lineage>
        <taxon>Bacteria</taxon>
        <taxon>Pseudomonadati</taxon>
        <taxon>Pseudomonadota</taxon>
        <taxon>Alphaproteobacteria</taxon>
        <taxon>Hyphomicrobiales</taxon>
        <taxon>Phyllobacteriaceae</taxon>
        <taxon>Mesorhizobium</taxon>
    </lineage>
</organism>
<dbReference type="Proteomes" id="UP001153050">
    <property type="component" value="Unassembled WGS sequence"/>
</dbReference>
<evidence type="ECO:0000313" key="2">
    <source>
        <dbReference type="EMBL" id="CAH2408094.1"/>
    </source>
</evidence>
<dbReference type="CDD" id="cd08948">
    <property type="entry name" value="5beta-POR_like_SDR_a"/>
    <property type="match status" value="1"/>
</dbReference>
<comment type="caution">
    <text evidence="2">The sequence shown here is derived from an EMBL/GenBank/DDBJ whole genome shotgun (WGS) entry which is preliminary data.</text>
</comment>
<accession>A0ABM9EGW3</accession>